<keyword evidence="2" id="KW-1185">Reference proteome</keyword>
<gene>
    <name evidence="1" type="ORF">C5O19_23970</name>
</gene>
<dbReference type="AlphaFoldDB" id="A0A2S7IFD5"/>
<proteinExistence type="predicted"/>
<evidence type="ECO:0000313" key="2">
    <source>
        <dbReference type="Proteomes" id="UP000239590"/>
    </source>
</evidence>
<dbReference type="OrthoDB" id="982178at2"/>
<evidence type="ECO:0000313" key="1">
    <source>
        <dbReference type="EMBL" id="PQA53735.1"/>
    </source>
</evidence>
<sequence length="191" mass="21636">MKRVASVLVVSTLLVTSCEFKRLDTAKMQQEIQNQKIKHVTSAQVSTLATEQGDAIGRVIDRQPIRALSTKALVDSLAQAYGARIEFVPVAQWNQPRFDAKTKEVFAAYRYNAEKQLPQENNIQKIGDGSEWLYTIPVVMTPELTTAINRKQLPTLQPQKEKELLGLWAVHLSRKEIVRRIDPKTLEKGKL</sequence>
<comment type="caution">
    <text evidence="1">The sequence shown here is derived from an EMBL/GenBank/DDBJ whole genome shotgun (WGS) entry which is preliminary data.</text>
</comment>
<organism evidence="1 2">
    <name type="scientific">Siphonobacter curvatus</name>
    <dbReference type="NCBI Taxonomy" id="2094562"/>
    <lineage>
        <taxon>Bacteria</taxon>
        <taxon>Pseudomonadati</taxon>
        <taxon>Bacteroidota</taxon>
        <taxon>Cytophagia</taxon>
        <taxon>Cytophagales</taxon>
        <taxon>Cytophagaceae</taxon>
        <taxon>Siphonobacter</taxon>
    </lineage>
</organism>
<dbReference type="RefSeq" id="WP_104715901.1">
    <property type="nucleotide sequence ID" value="NZ_PTRA01000008.1"/>
</dbReference>
<dbReference type="PROSITE" id="PS51257">
    <property type="entry name" value="PROKAR_LIPOPROTEIN"/>
    <property type="match status" value="1"/>
</dbReference>
<dbReference type="Proteomes" id="UP000239590">
    <property type="component" value="Unassembled WGS sequence"/>
</dbReference>
<evidence type="ECO:0008006" key="3">
    <source>
        <dbReference type="Google" id="ProtNLM"/>
    </source>
</evidence>
<dbReference type="EMBL" id="PTRA01000008">
    <property type="protein sequence ID" value="PQA53735.1"/>
    <property type="molecule type" value="Genomic_DNA"/>
</dbReference>
<name>A0A2S7IFD5_9BACT</name>
<accession>A0A2S7IFD5</accession>
<protein>
    <recommendedName>
        <fullName evidence="3">Lipoprotein</fullName>
    </recommendedName>
</protein>
<reference evidence="2" key="1">
    <citation type="submission" date="2018-02" db="EMBL/GenBank/DDBJ databases">
        <title>Genome sequencing of Solimonas sp. HR-BB.</title>
        <authorList>
            <person name="Lee Y."/>
            <person name="Jeon C.O."/>
        </authorList>
    </citation>
    <scope>NUCLEOTIDE SEQUENCE [LARGE SCALE GENOMIC DNA]</scope>
    <source>
        <strain evidence="2">HR-U</strain>
    </source>
</reference>